<protein>
    <submittedName>
        <fullName evidence="2">Uncharacterized protein</fullName>
    </submittedName>
</protein>
<sequence length="328" mass="35464">MSSLEEAITSVDMDSPAGVDLDSLTDMIEKGSAFGVSEESLAIGRSCVRELLLVRRLSSQVSDLKANSPCVTQTLFCRYVNGLKATAGEVGDLLKEQAEGAEEGAPAEGALPKMLAEATEMCQTAHSEYWLCVATNGVRNIERAGEEHVKAMGRLKESITKAEMNEGNEGLIEAARTVHMRLAAELEVGRAVEGFPAVKLPVDTSAMTAKEVKEYWVEEDPEKPVNTGHVEETREWPKPPEDTGEYVWCPSQAYAGFKQAYDRLGAALEAAKGSGGNAELVEEGEKVREVRGGEMELMEGKNEEDKKAAVTAAEKLAKKLGKKGKKKK</sequence>
<dbReference type="EMBL" id="BRXZ01000365">
    <property type="protein sequence ID" value="GMI10248.1"/>
    <property type="molecule type" value="Genomic_DNA"/>
</dbReference>
<feature type="compositionally biased region" description="Basic and acidic residues" evidence="1">
    <location>
        <begin position="229"/>
        <end position="241"/>
    </location>
</feature>
<dbReference type="Proteomes" id="UP001165082">
    <property type="component" value="Unassembled WGS sequence"/>
</dbReference>
<organism evidence="2 3">
    <name type="scientific">Triparma retinervis</name>
    <dbReference type="NCBI Taxonomy" id="2557542"/>
    <lineage>
        <taxon>Eukaryota</taxon>
        <taxon>Sar</taxon>
        <taxon>Stramenopiles</taxon>
        <taxon>Ochrophyta</taxon>
        <taxon>Bolidophyceae</taxon>
        <taxon>Parmales</taxon>
        <taxon>Triparmaceae</taxon>
        <taxon>Triparma</taxon>
    </lineage>
</organism>
<keyword evidence="3" id="KW-1185">Reference proteome</keyword>
<comment type="caution">
    <text evidence="2">The sequence shown here is derived from an EMBL/GenBank/DDBJ whole genome shotgun (WGS) entry which is preliminary data.</text>
</comment>
<evidence type="ECO:0000313" key="2">
    <source>
        <dbReference type="EMBL" id="GMI10248.1"/>
    </source>
</evidence>
<accession>A0A9W7KSQ4</accession>
<reference evidence="2" key="1">
    <citation type="submission" date="2022-07" db="EMBL/GenBank/DDBJ databases">
        <title>Genome analysis of Parmales, a sister group of diatoms, reveals the evolutionary specialization of diatoms from phago-mixotrophs to photoautotrophs.</title>
        <authorList>
            <person name="Ban H."/>
            <person name="Sato S."/>
            <person name="Yoshikawa S."/>
            <person name="Kazumasa Y."/>
            <person name="Nakamura Y."/>
            <person name="Ichinomiya M."/>
            <person name="Saitoh K."/>
            <person name="Sato N."/>
            <person name="Blanc-Mathieu R."/>
            <person name="Endo H."/>
            <person name="Kuwata A."/>
            <person name="Ogata H."/>
        </authorList>
    </citation>
    <scope>NUCLEOTIDE SEQUENCE</scope>
</reference>
<proteinExistence type="predicted"/>
<evidence type="ECO:0000313" key="3">
    <source>
        <dbReference type="Proteomes" id="UP001165082"/>
    </source>
</evidence>
<gene>
    <name evidence="2" type="ORF">TrRE_jg9979</name>
</gene>
<dbReference type="OrthoDB" id="366390at2759"/>
<evidence type="ECO:0000256" key="1">
    <source>
        <dbReference type="SAM" id="MobiDB-lite"/>
    </source>
</evidence>
<feature type="region of interest" description="Disordered" evidence="1">
    <location>
        <begin position="219"/>
        <end position="242"/>
    </location>
</feature>
<dbReference type="AlphaFoldDB" id="A0A9W7KSQ4"/>
<name>A0A9W7KSQ4_9STRA</name>